<evidence type="ECO:0000313" key="3">
    <source>
        <dbReference type="Proteomes" id="UP001314229"/>
    </source>
</evidence>
<dbReference type="AlphaFoldDB" id="A0AAV1PJU8"/>
<keyword evidence="3" id="KW-1185">Reference proteome</keyword>
<feature type="region of interest" description="Disordered" evidence="1">
    <location>
        <begin position="1"/>
        <end position="53"/>
    </location>
</feature>
<evidence type="ECO:0000256" key="1">
    <source>
        <dbReference type="SAM" id="MobiDB-lite"/>
    </source>
</evidence>
<comment type="caution">
    <text evidence="2">The sequence shown here is derived from an EMBL/GenBank/DDBJ whole genome shotgun (WGS) entry which is preliminary data.</text>
</comment>
<accession>A0AAV1PJU8</accession>
<gene>
    <name evidence="2" type="ORF">FSCOSCO3_A010395</name>
</gene>
<dbReference type="Proteomes" id="UP001314229">
    <property type="component" value="Unassembled WGS sequence"/>
</dbReference>
<evidence type="ECO:0000313" key="2">
    <source>
        <dbReference type="EMBL" id="CAK6971530.1"/>
    </source>
</evidence>
<organism evidence="2 3">
    <name type="scientific">Scomber scombrus</name>
    <name type="common">Atlantic mackerel</name>
    <name type="synonym">Scomber vernalis</name>
    <dbReference type="NCBI Taxonomy" id="13677"/>
    <lineage>
        <taxon>Eukaryota</taxon>
        <taxon>Metazoa</taxon>
        <taxon>Chordata</taxon>
        <taxon>Craniata</taxon>
        <taxon>Vertebrata</taxon>
        <taxon>Euteleostomi</taxon>
        <taxon>Actinopterygii</taxon>
        <taxon>Neopterygii</taxon>
        <taxon>Teleostei</taxon>
        <taxon>Neoteleostei</taxon>
        <taxon>Acanthomorphata</taxon>
        <taxon>Pelagiaria</taxon>
        <taxon>Scombriformes</taxon>
        <taxon>Scombridae</taxon>
        <taxon>Scomber</taxon>
    </lineage>
</organism>
<reference evidence="2 3" key="1">
    <citation type="submission" date="2024-01" db="EMBL/GenBank/DDBJ databases">
        <authorList>
            <person name="Alioto T."/>
            <person name="Alioto T."/>
            <person name="Gomez Garrido J."/>
        </authorList>
    </citation>
    <scope>NUCLEOTIDE SEQUENCE [LARGE SCALE GENOMIC DNA]</scope>
</reference>
<sequence length="70" mass="7934">MSRAGGSITLLLASRHGNRPRKRISWLLRSQPKKRTAVHTRQGPSPPGRKQTQKCGHLFAIRIPHLTFEL</sequence>
<dbReference type="EMBL" id="CAWUFR010000179">
    <property type="protein sequence ID" value="CAK6971530.1"/>
    <property type="molecule type" value="Genomic_DNA"/>
</dbReference>
<proteinExistence type="predicted"/>
<name>A0AAV1PJU8_SCOSC</name>
<protein>
    <submittedName>
        <fullName evidence="2">Uncharacterized protein</fullName>
    </submittedName>
</protein>